<reference evidence="1 2" key="1">
    <citation type="submission" date="2017-07" db="EMBL/GenBank/DDBJ databases">
        <title>Phylogenetic study on the rhizospheric bacterium Ochrobactrum sp. A44.</title>
        <authorList>
            <person name="Krzyzanowska D.M."/>
            <person name="Ossowicki A."/>
            <person name="Rajewska M."/>
            <person name="Maciag T."/>
            <person name="Kaczynski Z."/>
            <person name="Czerwicka M."/>
            <person name="Jafra S."/>
        </authorList>
    </citation>
    <scope>NUCLEOTIDE SEQUENCE [LARGE SCALE GENOMIC DNA]</scope>
    <source>
        <strain evidence="1 2">DSM 7216</strain>
    </source>
</reference>
<dbReference type="Proteomes" id="UP000215590">
    <property type="component" value="Unassembled WGS sequence"/>
</dbReference>
<accession>A0A256FXQ0</accession>
<protein>
    <submittedName>
        <fullName evidence="1">Uncharacterized protein</fullName>
    </submittedName>
</protein>
<name>A0A256FXQ0_9HYPH</name>
<proteinExistence type="predicted"/>
<dbReference type="AlphaFoldDB" id="A0A256FXQ0"/>
<sequence>MTDAMRMDERSEIAFGRFADLVRDCSRIAVFTLIFCRKRVQ</sequence>
<organism evidence="1 2">
    <name type="scientific">Brucella thiophenivorans</name>
    <dbReference type="NCBI Taxonomy" id="571255"/>
    <lineage>
        <taxon>Bacteria</taxon>
        <taxon>Pseudomonadati</taxon>
        <taxon>Pseudomonadota</taxon>
        <taxon>Alphaproteobacteria</taxon>
        <taxon>Hyphomicrobiales</taxon>
        <taxon>Brucellaceae</taxon>
        <taxon>Brucella/Ochrobactrum group</taxon>
        <taxon>Brucella</taxon>
    </lineage>
</organism>
<comment type="caution">
    <text evidence="1">The sequence shown here is derived from an EMBL/GenBank/DDBJ whole genome shotgun (WGS) entry which is preliminary data.</text>
</comment>
<keyword evidence="2" id="KW-1185">Reference proteome</keyword>
<evidence type="ECO:0000313" key="1">
    <source>
        <dbReference type="EMBL" id="OYR19191.1"/>
    </source>
</evidence>
<gene>
    <name evidence="1" type="ORF">CEV31_2539</name>
</gene>
<evidence type="ECO:0000313" key="2">
    <source>
        <dbReference type="Proteomes" id="UP000215590"/>
    </source>
</evidence>
<dbReference type="EMBL" id="NNRJ01000019">
    <property type="protein sequence ID" value="OYR19191.1"/>
    <property type="molecule type" value="Genomic_DNA"/>
</dbReference>